<feature type="chain" id="PRO_5009816787" evidence="2">
    <location>
        <begin position="44"/>
        <end position="337"/>
    </location>
</feature>
<dbReference type="eggNOG" id="COG3181">
    <property type="taxonomic scope" value="Bacteria"/>
</dbReference>
<organism evidence="3 4">
    <name type="scientific">Bordetella trematum</name>
    <dbReference type="NCBI Taxonomy" id="123899"/>
    <lineage>
        <taxon>Bacteria</taxon>
        <taxon>Pseudomonadati</taxon>
        <taxon>Pseudomonadota</taxon>
        <taxon>Betaproteobacteria</taxon>
        <taxon>Burkholderiales</taxon>
        <taxon>Alcaligenaceae</taxon>
        <taxon>Bordetella</taxon>
    </lineage>
</organism>
<dbReference type="OrthoDB" id="8689922at2"/>
<reference evidence="3 4" key="1">
    <citation type="submission" date="2016-04" db="EMBL/GenBank/DDBJ databases">
        <authorList>
            <consortium name="Pathogen Informatics"/>
        </authorList>
    </citation>
    <scope>NUCLEOTIDE SEQUENCE [LARGE SCALE GENOMIC DNA]</scope>
    <source>
        <strain evidence="3 4">H044680328</strain>
    </source>
</reference>
<comment type="similarity">
    <text evidence="1">Belongs to the UPF0065 (bug) family.</text>
</comment>
<dbReference type="Pfam" id="PF03401">
    <property type="entry name" value="TctC"/>
    <property type="match status" value="1"/>
</dbReference>
<dbReference type="CDD" id="cd07012">
    <property type="entry name" value="PBP2_Bug_TTT"/>
    <property type="match status" value="1"/>
</dbReference>
<keyword evidence="3" id="KW-0449">Lipoprotein</keyword>
<evidence type="ECO:0000313" key="4">
    <source>
        <dbReference type="Proteomes" id="UP000076825"/>
    </source>
</evidence>
<dbReference type="Gene3D" id="3.40.190.10">
    <property type="entry name" value="Periplasmic binding protein-like II"/>
    <property type="match status" value="1"/>
</dbReference>
<dbReference type="KEGG" id="btrm:SAMEA390648701882"/>
<feature type="signal peptide" evidence="2">
    <location>
        <begin position="1"/>
        <end position="43"/>
    </location>
</feature>
<dbReference type="PIRSF" id="PIRSF017082">
    <property type="entry name" value="YflP"/>
    <property type="match status" value="1"/>
</dbReference>
<name>A0A157SGW4_9BORD</name>
<dbReference type="Gene3D" id="3.40.190.150">
    <property type="entry name" value="Bordetella uptake gene, domain 1"/>
    <property type="match status" value="1"/>
</dbReference>
<evidence type="ECO:0000256" key="2">
    <source>
        <dbReference type="SAM" id="SignalP"/>
    </source>
</evidence>
<sequence>MLKENVMSEMHRRPGAMRKGLSRLQCAVLIALGALSLAGAARAEDPAIRIVVSLPAGGGVDVMARYLAQQLGKELQRSVVVENRPGGSGTIAARAVMNAPEGQTTLLAGGNQEITIAPHLLKDAHYRPLESLVPVLQVGVVPSVVVAKAGTDAGPDALLQGLKERRDLSIGIPGRGTPMHIALEDVAHQAGGQFLAVPYKGAPDVLTGVLSGSTRYGAVGYSAAKSMLDGGSLVTVAVLAQQRSPLLPQVPAMAEQTLFEQGLPQVWYGFFMPGKTAEDEVRKISAAFERLLGQAPVQARLRELGIQVTGLGESAFAQALEAESRYYRDAILQYKVQ</sequence>
<gene>
    <name evidence="3" type="ORF">SAMEA3906487_01882</name>
</gene>
<dbReference type="PANTHER" id="PTHR42928:SF5">
    <property type="entry name" value="BLR1237 PROTEIN"/>
    <property type="match status" value="1"/>
</dbReference>
<dbReference type="InterPro" id="IPR005064">
    <property type="entry name" value="BUG"/>
</dbReference>
<proteinExistence type="inferred from homology"/>
<dbReference type="EMBL" id="LT546645">
    <property type="protein sequence ID" value="SAI69669.1"/>
    <property type="molecule type" value="Genomic_DNA"/>
</dbReference>
<keyword evidence="2" id="KW-0732">Signal</keyword>
<evidence type="ECO:0000313" key="3">
    <source>
        <dbReference type="EMBL" id="SAI69669.1"/>
    </source>
</evidence>
<dbReference type="PANTHER" id="PTHR42928">
    <property type="entry name" value="TRICARBOXYLATE-BINDING PROTEIN"/>
    <property type="match status" value="1"/>
</dbReference>
<keyword evidence="4" id="KW-1185">Reference proteome</keyword>
<dbReference type="PATRIC" id="fig|123899.6.peg.1871"/>
<dbReference type="SUPFAM" id="SSF53850">
    <property type="entry name" value="Periplasmic binding protein-like II"/>
    <property type="match status" value="1"/>
</dbReference>
<accession>A0A157SGW4</accession>
<evidence type="ECO:0000256" key="1">
    <source>
        <dbReference type="ARBA" id="ARBA00006987"/>
    </source>
</evidence>
<protein>
    <submittedName>
        <fullName evidence="3">Lipoprotein</fullName>
    </submittedName>
</protein>
<dbReference type="InterPro" id="IPR042100">
    <property type="entry name" value="Bug_dom1"/>
</dbReference>
<dbReference type="Proteomes" id="UP000076825">
    <property type="component" value="Chromosome 1"/>
</dbReference>
<dbReference type="STRING" id="123899.SAMEA3906487_01882"/>
<dbReference type="AlphaFoldDB" id="A0A157SGW4"/>